<dbReference type="EMBL" id="UOFN01000083">
    <property type="protein sequence ID" value="VAW77881.1"/>
    <property type="molecule type" value="Genomic_DNA"/>
</dbReference>
<accession>A0A3B0YEM6</accession>
<reference evidence="1" key="1">
    <citation type="submission" date="2018-06" db="EMBL/GenBank/DDBJ databases">
        <authorList>
            <person name="Zhirakovskaya E."/>
        </authorList>
    </citation>
    <scope>NUCLEOTIDE SEQUENCE</scope>
</reference>
<name>A0A3B0YEM6_9ZZZZ</name>
<organism evidence="1">
    <name type="scientific">hydrothermal vent metagenome</name>
    <dbReference type="NCBI Taxonomy" id="652676"/>
    <lineage>
        <taxon>unclassified sequences</taxon>
        <taxon>metagenomes</taxon>
        <taxon>ecological metagenomes</taxon>
    </lineage>
</organism>
<evidence type="ECO:0000313" key="1">
    <source>
        <dbReference type="EMBL" id="VAW77881.1"/>
    </source>
</evidence>
<protein>
    <submittedName>
        <fullName evidence="1">Uncharacterized protein</fullName>
    </submittedName>
</protein>
<proteinExistence type="predicted"/>
<dbReference type="AlphaFoldDB" id="A0A3B0YEM6"/>
<gene>
    <name evidence="1" type="ORF">MNBD_GAMMA15-47</name>
</gene>
<sequence length="77" mass="9024">MQFKIIGKIENQETFATGKGIRELPRLLRIYGKGKWRKRKGVAQIELTNGFIVLAELHWYEATGIGKKEFKIKRYLD</sequence>